<dbReference type="RefSeq" id="WP_126308955.1">
    <property type="nucleotide sequence ID" value="NZ_AP018449.1"/>
</dbReference>
<dbReference type="OrthoDB" id="9804829at2"/>
<evidence type="ECO:0008006" key="4">
    <source>
        <dbReference type="Google" id="ProtNLM"/>
    </source>
</evidence>
<keyword evidence="1" id="KW-0472">Membrane</keyword>
<name>A0A348ALQ7_9FIRM</name>
<feature type="transmembrane region" description="Helical" evidence="1">
    <location>
        <begin position="137"/>
        <end position="161"/>
    </location>
</feature>
<evidence type="ECO:0000313" key="3">
    <source>
        <dbReference type="Proteomes" id="UP000276437"/>
    </source>
</evidence>
<dbReference type="AlphaFoldDB" id="A0A348ALQ7"/>
<feature type="transmembrane region" description="Helical" evidence="1">
    <location>
        <begin position="109"/>
        <end position="131"/>
    </location>
</feature>
<dbReference type="Proteomes" id="UP000276437">
    <property type="component" value="Chromosome"/>
</dbReference>
<sequence length="183" mass="19582">MTKQEFLSKLEELLKSMPEGERKDILYDYEEHFQNGMANGKSEEEIAGSLGSPQTIAKEILAGYHVAQAAANVSVVNITRAVLATVSLGFINLVFVLGPFLGIIGILTAFYGVALALIATPVLMLLAAGFPSEAAGILAWIFTSMITVGAGILLGIGMIFVTKWAGKAFLKYLQFNIRIIKGA</sequence>
<gene>
    <name evidence="2" type="ORF">MAMMFC1_02690</name>
</gene>
<accession>A0A348ALQ7</accession>
<keyword evidence="3" id="KW-1185">Reference proteome</keyword>
<evidence type="ECO:0000313" key="2">
    <source>
        <dbReference type="EMBL" id="BBB92005.1"/>
    </source>
</evidence>
<keyword evidence="1" id="KW-1133">Transmembrane helix</keyword>
<feature type="transmembrane region" description="Helical" evidence="1">
    <location>
        <begin position="81"/>
        <end position="102"/>
    </location>
</feature>
<protein>
    <recommendedName>
        <fullName evidence="4">DUF1700 domain-containing protein</fullName>
    </recommendedName>
</protein>
<dbReference type="Pfam" id="PF22564">
    <property type="entry name" value="HAAS"/>
    <property type="match status" value="1"/>
</dbReference>
<reference evidence="2 3" key="1">
    <citation type="journal article" date="2018" name="Int. J. Syst. Evol. Microbiol.">
        <title>Methylomusa anaerophila gen. nov., sp. nov., an anaerobic methanol-utilizing bacterium isolated from a microbial fuel cell.</title>
        <authorList>
            <person name="Amano N."/>
            <person name="Yamamuro A."/>
            <person name="Miyahara M."/>
            <person name="Kouzuma A."/>
            <person name="Abe T."/>
            <person name="Watanabe K."/>
        </authorList>
    </citation>
    <scope>NUCLEOTIDE SEQUENCE [LARGE SCALE GENOMIC DNA]</scope>
    <source>
        <strain evidence="2 3">MMFC1</strain>
    </source>
</reference>
<dbReference type="KEGG" id="mana:MAMMFC1_02690"/>
<keyword evidence="1" id="KW-0812">Transmembrane</keyword>
<evidence type="ECO:0000256" key="1">
    <source>
        <dbReference type="SAM" id="Phobius"/>
    </source>
</evidence>
<dbReference type="EMBL" id="AP018449">
    <property type="protein sequence ID" value="BBB92005.1"/>
    <property type="molecule type" value="Genomic_DNA"/>
</dbReference>
<organism evidence="2 3">
    <name type="scientific">Methylomusa anaerophila</name>
    <dbReference type="NCBI Taxonomy" id="1930071"/>
    <lineage>
        <taxon>Bacteria</taxon>
        <taxon>Bacillati</taxon>
        <taxon>Bacillota</taxon>
        <taxon>Negativicutes</taxon>
        <taxon>Selenomonadales</taxon>
        <taxon>Sporomusaceae</taxon>
        <taxon>Methylomusa</taxon>
    </lineage>
</organism>
<proteinExistence type="predicted"/>